<reference evidence="10 11" key="1">
    <citation type="submission" date="2017-05" db="EMBL/GenBank/DDBJ databases">
        <authorList>
            <person name="Song R."/>
            <person name="Chenine A.L."/>
            <person name="Ruprecht R.M."/>
        </authorList>
    </citation>
    <scope>NUCLEOTIDE SEQUENCE [LARGE SCALE GENOMIC DNA]</scope>
    <source>
        <strain evidence="10 11">CECT 8898</strain>
    </source>
</reference>
<accession>A0A238KD99</accession>
<dbReference type="InterPro" id="IPR007690">
    <property type="entry name" value="T2SS_GspM"/>
</dbReference>
<dbReference type="EMBL" id="FXYF01000005">
    <property type="protein sequence ID" value="SMX40789.1"/>
    <property type="molecule type" value="Genomic_DNA"/>
</dbReference>
<evidence type="ECO:0000256" key="9">
    <source>
        <dbReference type="ARBA" id="ARBA00023136"/>
    </source>
</evidence>
<dbReference type="AlphaFoldDB" id="A0A238KD99"/>
<evidence type="ECO:0000256" key="8">
    <source>
        <dbReference type="ARBA" id="ARBA00022989"/>
    </source>
</evidence>
<evidence type="ECO:0000256" key="5">
    <source>
        <dbReference type="ARBA" id="ARBA00022519"/>
    </source>
</evidence>
<gene>
    <name evidence="10" type="primary">epsM_1</name>
    <name evidence="10" type="ORF">MAA8898_02253</name>
</gene>
<keyword evidence="7" id="KW-0653">Protein transport</keyword>
<dbReference type="Pfam" id="PF04612">
    <property type="entry name" value="T2SSM"/>
    <property type="match status" value="1"/>
</dbReference>
<evidence type="ECO:0000256" key="3">
    <source>
        <dbReference type="ARBA" id="ARBA00022448"/>
    </source>
</evidence>
<dbReference type="GO" id="GO:0015628">
    <property type="term" value="P:protein secretion by the type II secretion system"/>
    <property type="evidence" value="ECO:0007669"/>
    <property type="project" value="InterPro"/>
</dbReference>
<dbReference type="Proteomes" id="UP000207598">
    <property type="component" value="Unassembled WGS sequence"/>
</dbReference>
<keyword evidence="8" id="KW-1133">Transmembrane helix</keyword>
<protein>
    <submittedName>
        <fullName evidence="10">Type II secretion system protein M</fullName>
    </submittedName>
</protein>
<evidence type="ECO:0000313" key="11">
    <source>
        <dbReference type="Proteomes" id="UP000207598"/>
    </source>
</evidence>
<evidence type="ECO:0000256" key="2">
    <source>
        <dbReference type="ARBA" id="ARBA00010637"/>
    </source>
</evidence>
<name>A0A238KD99_9RHOB</name>
<dbReference type="SUPFAM" id="SSF103054">
    <property type="entry name" value="General secretion pathway protein M, EpsM"/>
    <property type="match status" value="1"/>
</dbReference>
<organism evidence="10 11">
    <name type="scientific">Maliponia aquimaris</name>
    <dbReference type="NCBI Taxonomy" id="1673631"/>
    <lineage>
        <taxon>Bacteria</taxon>
        <taxon>Pseudomonadati</taxon>
        <taxon>Pseudomonadota</taxon>
        <taxon>Alphaproteobacteria</taxon>
        <taxon>Rhodobacterales</taxon>
        <taxon>Paracoccaceae</taxon>
        <taxon>Maliponia</taxon>
    </lineage>
</organism>
<evidence type="ECO:0000256" key="1">
    <source>
        <dbReference type="ARBA" id="ARBA00004377"/>
    </source>
</evidence>
<comment type="similarity">
    <text evidence="2">Belongs to the GSP M family.</text>
</comment>
<sequence length="162" mass="17261">MTRAMVDRLLRLTGRERALLLVMALILVAGIAAGVLLPLADRRAAADTALAEARALDAWVAARAAEAEILRAAAGPGPVQPIGLAAVQRSLEQARLIDRVATLSARQGGGIEMRFEAVSFDALIAWVTQVEPVWGYRFAALRIERGAEPGLVTVQFEIVPEG</sequence>
<evidence type="ECO:0000256" key="4">
    <source>
        <dbReference type="ARBA" id="ARBA00022475"/>
    </source>
</evidence>
<comment type="subcellular location">
    <subcellularLocation>
        <location evidence="1">Cell inner membrane</location>
        <topology evidence="1">Single-pass membrane protein</topology>
    </subcellularLocation>
</comment>
<dbReference type="OrthoDB" id="7873424at2"/>
<evidence type="ECO:0000256" key="7">
    <source>
        <dbReference type="ARBA" id="ARBA00022927"/>
    </source>
</evidence>
<proteinExistence type="inferred from homology"/>
<keyword evidence="4" id="KW-1003">Cell membrane</keyword>
<evidence type="ECO:0000313" key="10">
    <source>
        <dbReference type="EMBL" id="SMX40789.1"/>
    </source>
</evidence>
<dbReference type="InterPro" id="IPR023229">
    <property type="entry name" value="T2SS_M_periplasmic_sf"/>
</dbReference>
<dbReference type="RefSeq" id="WP_094021080.1">
    <property type="nucleotide sequence ID" value="NZ_FXYF01000005.1"/>
</dbReference>
<keyword evidence="9" id="KW-0472">Membrane</keyword>
<evidence type="ECO:0000256" key="6">
    <source>
        <dbReference type="ARBA" id="ARBA00022692"/>
    </source>
</evidence>
<keyword evidence="6" id="KW-0812">Transmembrane</keyword>
<dbReference type="GO" id="GO:0005886">
    <property type="term" value="C:plasma membrane"/>
    <property type="evidence" value="ECO:0007669"/>
    <property type="project" value="UniProtKB-SubCell"/>
</dbReference>
<dbReference type="Gene3D" id="3.30.1360.100">
    <property type="entry name" value="General secretion pathway protein M, EpsM"/>
    <property type="match status" value="1"/>
</dbReference>
<keyword evidence="5" id="KW-0997">Cell inner membrane</keyword>
<keyword evidence="11" id="KW-1185">Reference proteome</keyword>
<keyword evidence="3" id="KW-0813">Transport</keyword>
<dbReference type="GO" id="GO:0015627">
    <property type="term" value="C:type II protein secretion system complex"/>
    <property type="evidence" value="ECO:0007669"/>
    <property type="project" value="InterPro"/>
</dbReference>